<accession>A0A0H3AJR8</accession>
<dbReference type="PATRIC" id="fig|345073.21.peg.2244"/>
<dbReference type="EMBL" id="CP000627">
    <property type="protein sequence ID" value="ABQ20809.1"/>
    <property type="molecule type" value="Genomic_DNA"/>
</dbReference>
<dbReference type="Proteomes" id="UP000000249">
    <property type="component" value="Chromosome 1"/>
</dbReference>
<reference evidence="1 2" key="1">
    <citation type="submission" date="2007-03" db="EMBL/GenBank/DDBJ databases">
        <authorList>
            <person name="Heidelberg J."/>
        </authorList>
    </citation>
    <scope>NUCLEOTIDE SEQUENCE [LARGE SCALE GENOMIC DNA]</scope>
    <source>
        <strain evidence="2">ATCC 39541 / Classical Ogawa 395 / O395</strain>
    </source>
</reference>
<dbReference type="eggNOG" id="ENOG5031T0N">
    <property type="taxonomic scope" value="Bacteria"/>
</dbReference>
<organism evidence="1 2">
    <name type="scientific">Vibrio cholerae serotype O1 (strain ATCC 39541 / Classical Ogawa 395 / O395)</name>
    <dbReference type="NCBI Taxonomy" id="345073"/>
    <lineage>
        <taxon>Bacteria</taxon>
        <taxon>Pseudomonadati</taxon>
        <taxon>Pseudomonadota</taxon>
        <taxon>Gammaproteobacteria</taxon>
        <taxon>Vibrionales</taxon>
        <taxon>Vibrionaceae</taxon>
        <taxon>Vibrio</taxon>
    </lineage>
</organism>
<gene>
    <name evidence="1" type="ordered locus">VC0395_A1804</name>
</gene>
<sequence length="232" mass="26542">MNIDKHCDWGANVANTATASSRKRIQGQSKAYYVNLWSFLQHISSRASQKPLLLLLTVLFIKHVMSKSNLETNTGHRFISKAKTAYKIHIHTPDDKVLHRSVGFVRLGEKKGLKKAILLRNELGSAMWGKFWRRILKDPYLMTRLPHSLEPKIIHKPRPTLDNPTARDACYIAAWREYDEQGKCHFRSVVCSINKHGKLAAYTKTKKALLAAHKDCLDILVFMGRLNSIDLK</sequence>
<dbReference type="AlphaFoldDB" id="A0A0H3AJR8"/>
<evidence type="ECO:0000313" key="2">
    <source>
        <dbReference type="Proteomes" id="UP000000249"/>
    </source>
</evidence>
<dbReference type="OrthoDB" id="5915652at2"/>
<name>A0A0H3AJR8_VIBC3</name>
<evidence type="ECO:0008006" key="3">
    <source>
        <dbReference type="Google" id="ProtNLM"/>
    </source>
</evidence>
<proteinExistence type="predicted"/>
<protein>
    <recommendedName>
        <fullName evidence="3">Fe3+-citrate ABC transporter substrate-binding protein</fullName>
    </recommendedName>
</protein>
<dbReference type="KEGG" id="vco:VC0395_A1804"/>
<evidence type="ECO:0000313" key="1">
    <source>
        <dbReference type="EMBL" id="ABQ20809.1"/>
    </source>
</evidence>
<dbReference type="KEGG" id="vcr:VC395_2328"/>